<dbReference type="Pfam" id="PF00550">
    <property type="entry name" value="PP-binding"/>
    <property type="match status" value="3"/>
</dbReference>
<dbReference type="InterPro" id="IPR006162">
    <property type="entry name" value="Ppantetheine_attach_site"/>
</dbReference>
<dbReference type="InterPro" id="IPR010071">
    <property type="entry name" value="AA_adenyl_dom"/>
</dbReference>
<evidence type="ECO:0000313" key="7">
    <source>
        <dbReference type="EMBL" id="MBB4885433.1"/>
    </source>
</evidence>
<dbReference type="SMART" id="SM00823">
    <property type="entry name" value="PKS_PP"/>
    <property type="match status" value="3"/>
</dbReference>
<feature type="domain" description="Carrier" evidence="6">
    <location>
        <begin position="585"/>
        <end position="660"/>
    </location>
</feature>
<dbReference type="InterPro" id="IPR045851">
    <property type="entry name" value="AMP-bd_C_sf"/>
</dbReference>
<accession>A0A7W7L997</accession>
<dbReference type="GO" id="GO:0044550">
    <property type="term" value="P:secondary metabolite biosynthetic process"/>
    <property type="evidence" value="ECO:0007669"/>
    <property type="project" value="TreeGrafter"/>
</dbReference>
<dbReference type="InterPro" id="IPR025110">
    <property type="entry name" value="AMP-bd_C"/>
</dbReference>
<dbReference type="CDD" id="cd05930">
    <property type="entry name" value="A_NRPS"/>
    <property type="match status" value="1"/>
</dbReference>
<comment type="caution">
    <text evidence="7">The sequence shown here is derived from an EMBL/GenBank/DDBJ whole genome shotgun (WGS) entry which is preliminary data.</text>
</comment>
<dbReference type="InterPro" id="IPR000873">
    <property type="entry name" value="AMP-dep_synth/lig_dom"/>
</dbReference>
<feature type="domain" description="Carrier" evidence="6">
    <location>
        <begin position="1655"/>
        <end position="1730"/>
    </location>
</feature>
<dbReference type="InterPro" id="IPR020802">
    <property type="entry name" value="TesA-like"/>
</dbReference>
<feature type="compositionally biased region" description="Gly residues" evidence="5">
    <location>
        <begin position="15"/>
        <end position="26"/>
    </location>
</feature>
<reference evidence="7 8" key="1">
    <citation type="submission" date="2020-08" db="EMBL/GenBank/DDBJ databases">
        <title>Genomic Encyclopedia of Type Strains, Phase III (KMG-III): the genomes of soil and plant-associated and newly described type strains.</title>
        <authorList>
            <person name="Whitman W."/>
        </authorList>
    </citation>
    <scope>NUCLEOTIDE SEQUENCE [LARGE SCALE GENOMIC DNA]</scope>
    <source>
        <strain evidence="7 8">CECT 3265</strain>
    </source>
</reference>
<keyword evidence="4" id="KW-0597">Phosphoprotein</keyword>
<dbReference type="Gene3D" id="3.40.50.980">
    <property type="match status" value="2"/>
</dbReference>
<dbReference type="EMBL" id="JACHJG010000002">
    <property type="protein sequence ID" value="MBB4885433.1"/>
    <property type="molecule type" value="Genomic_DNA"/>
</dbReference>
<gene>
    <name evidence="7" type="ORF">FHS38_001461</name>
</gene>
<dbReference type="GO" id="GO:0031177">
    <property type="term" value="F:phosphopantetheine binding"/>
    <property type="evidence" value="ECO:0007669"/>
    <property type="project" value="InterPro"/>
</dbReference>
<evidence type="ECO:0000256" key="4">
    <source>
        <dbReference type="ARBA" id="ARBA00022553"/>
    </source>
</evidence>
<dbReference type="Pfam" id="PF13193">
    <property type="entry name" value="AMP-binding_C"/>
    <property type="match status" value="1"/>
</dbReference>
<dbReference type="SMART" id="SM00824">
    <property type="entry name" value="PKS_TE"/>
    <property type="match status" value="1"/>
</dbReference>
<dbReference type="FunFam" id="2.30.38.10:FF:000001">
    <property type="entry name" value="Non-ribosomal peptide synthetase PvdI"/>
    <property type="match status" value="1"/>
</dbReference>
<dbReference type="SUPFAM" id="SSF56801">
    <property type="entry name" value="Acetyl-CoA synthetase-like"/>
    <property type="match status" value="1"/>
</dbReference>
<dbReference type="Pfam" id="PF00501">
    <property type="entry name" value="AMP-binding"/>
    <property type="match status" value="1"/>
</dbReference>
<dbReference type="PROSITE" id="PS50075">
    <property type="entry name" value="CARRIER"/>
    <property type="match status" value="3"/>
</dbReference>
<feature type="compositionally biased region" description="Polar residues" evidence="5">
    <location>
        <begin position="1"/>
        <end position="12"/>
    </location>
</feature>
<evidence type="ECO:0000313" key="8">
    <source>
        <dbReference type="Proteomes" id="UP000556436"/>
    </source>
</evidence>
<dbReference type="InterPro" id="IPR001242">
    <property type="entry name" value="Condensation_dom"/>
</dbReference>
<dbReference type="SUPFAM" id="SSF47336">
    <property type="entry name" value="ACP-like"/>
    <property type="match status" value="3"/>
</dbReference>
<dbReference type="InterPro" id="IPR023213">
    <property type="entry name" value="CAT-like_dom_sf"/>
</dbReference>
<keyword evidence="8" id="KW-1185">Reference proteome</keyword>
<dbReference type="SUPFAM" id="SSF53474">
    <property type="entry name" value="alpha/beta-Hydrolases"/>
    <property type="match status" value="1"/>
</dbReference>
<dbReference type="Pfam" id="PF00975">
    <property type="entry name" value="Thioesterase"/>
    <property type="match status" value="1"/>
</dbReference>
<dbReference type="Gene3D" id="2.30.38.10">
    <property type="entry name" value="Luciferase, Domain 3"/>
    <property type="match status" value="1"/>
</dbReference>
<dbReference type="InterPro" id="IPR029058">
    <property type="entry name" value="AB_hydrolase_fold"/>
</dbReference>
<dbReference type="FunFam" id="1.10.1200.10:FF:000016">
    <property type="entry name" value="Non-ribosomal peptide synthase"/>
    <property type="match status" value="3"/>
</dbReference>
<evidence type="ECO:0000256" key="1">
    <source>
        <dbReference type="ARBA" id="ARBA00001957"/>
    </source>
</evidence>
<dbReference type="PANTHER" id="PTHR45527">
    <property type="entry name" value="NONRIBOSOMAL PEPTIDE SYNTHETASE"/>
    <property type="match status" value="1"/>
</dbReference>
<dbReference type="InterPro" id="IPR020845">
    <property type="entry name" value="AMP-binding_CS"/>
</dbReference>
<protein>
    <submittedName>
        <fullName evidence="7">Amino acid adenylation domain-containing protein</fullName>
    </submittedName>
</protein>
<sequence length="1996" mass="215810">MTEVQSPPTEQTADGGYGSGDSGGRGPRTVQEELLCGLFARVLNVPSVGVEDNFFALGGHSLRAAQLLSRIRSVLGVELGVRELFSAPTVAGLAERLGQGVAARPAVVVRSRPEVLPLSFAQQRLWFLDRLEQSPTYNAPFAFRIRGTVDAEALQVAVGDVVARHEALRTVFPAADGEARQVILAPEHAGVKVAVVLCAAEDLPSLVQASAFASFDLAVELPFRVTLFSAEHDDHVLLLTLHHIASDGWSEAPLLRDLSAAYRARVEGRAPEWRPLPVQYADYALWQRDLLDDIGEEQSEFWTRTLAGLPQELALPADRPRPAQPTHTGGLIHFHIPAELHARLESMAQGHGSTLFMALQAALATLLTRLGAGTDVPLGTATAGRTDQALDDLVGFFVNTLVLRTDTSGDPTFSELLQRVREGDLAAFAHQDLPFEQLVKELNPDRTAARHPLFQTMLVLQNNAEATLDLPGTTVTPQGFDTAPTKFDLGWSFAEQRDAAESPAGIAGILQFATDLFDHSTAACLPRLLVRVLDAVTTAPDAAVGSLEVFESAEQERVLLGRAGERRRALEAAEEAQEEGDDGRGPRSVQEELLCGLFAEVLKVPGVGVHDNFFALGGHSLLATRLLGRIRSVLGVELGVRELFSAPTVAGLAERLGQGDDARPAVVVRSRPEVLPLSFAQQRLWFLDRLEQSPTYNAPFAFRIRGTVDAEALQVAVGDVVARHEALRTTFPAIDGEPRQVILAPEHARVKVAVRPCAAEDLPSLVQASAFASFDLATELPFRVTLFSAGRDEHVLLLTLHHIASDGWSEAPLLRDLSTAYRARLDGETPRWRPLPVQYADYALWQRDLLDGIGEGQSEFWTRTLAGLPQELALPADRPRPAQPTHTGGLIHFHIPAELHGQLDTLARGHGATLFMSLQAALAALLTHFGAGTDIPLGTATAGRTDQALDDLVGFFVNTLVLRTDTSGDPTFSELLQRVREGDLAAFAHQDLPFEQLVKELNPDRTAARHPLFQTMLVLQNNAEATLGLPGTTVTPQGFDTAPTKFDLDFTFVEGRDEQSEPGGIDGLLHYSADLFDHSTAESLTRHLLRVLDAAVTNPDAPIGSLELLSPLERDRLLVQWNDTARALPDNRMLHEIFEEQARRMPDATALVDARGALTFRELNTRANQLAWLLIGQGVGPEQHVATLLPRTGEHLVALLAVLKAGACYVPLDPEYPVDRLALMLDDAAPTLVLTDTGHADRLQPHCGTTPALLPLDDPTLRATLTRYAPVDPGPADRPVRLTPEHLAYVIYTSGSTGRPKGVAVEHRSLANLFHGHLGEVYASWSADGHRIRAALTGPLTFDSSWCPLLWMMGGHELHLIDDEIRRDPRALVEYVAAEAIDYLEVSPTYCRQLMAAGLLSDGQASRPRIIELGGEGCDQALWNDLRAVSGTVTVNGYGPTEGTVYVSYATVADHERPTIGRPMGNNRVYVLDERLRPAPVGVVGELYLAGTGVARGYVGRPGLTAQRFVACPFGPPGERMYRTGDLVRWHADGVLEYMGRADDQVKIRGFRIEPGEVEAVLAGHDAVGHVAVIVREDRPGDRRLVAYVVAGPDGAAGAAPDAAALRRFATERLPRHMVPSAFVFLDALPLTSRGKLDRRALPAPGDGATAVRRAPRTVREELLCGLFGQVLGVPAVGVDDDFFALGGHSMLATQLISRVRSVLGAELDIRTLFDAPTVADLAERLDTAEDRGEDSLAVLLPLRKMRRPAGAPLPGDAAPPRPLFCVHPAAGISWVYSGLLRHLPSDQPLYGLQAHGLTQPDAAPASMAEMVEAYLAQIRSVQPEGPYSLLGWSFGGVAAHEMAVRLQEEGQRVDSLVLLDSYPPVGEPGEGEMGEAELRQALFASLGHRPDSATDATSPLALLGDRGLAAMTRVFAHNAALQDGFTPRTFQGDVLVFEATEDKAPGSARPHDWEAHVTGRIEVTPVRGAHGELTRPDRLDRIGPVLADWLGRHGQ</sequence>
<comment type="cofactor">
    <cofactor evidence="1">
        <name>pantetheine 4'-phosphate</name>
        <dbReference type="ChEBI" id="CHEBI:47942"/>
    </cofactor>
</comment>
<organism evidence="7 8">
    <name type="scientific">Streptomyces netropsis</name>
    <name type="common">Streptoverticillium netropsis</name>
    <dbReference type="NCBI Taxonomy" id="55404"/>
    <lineage>
        <taxon>Bacteria</taxon>
        <taxon>Bacillati</taxon>
        <taxon>Actinomycetota</taxon>
        <taxon>Actinomycetes</taxon>
        <taxon>Kitasatosporales</taxon>
        <taxon>Streptomycetaceae</taxon>
        <taxon>Streptomyces</taxon>
    </lineage>
</organism>
<feature type="region of interest" description="Disordered" evidence="5">
    <location>
        <begin position="1"/>
        <end position="26"/>
    </location>
</feature>
<dbReference type="InterPro" id="IPR020806">
    <property type="entry name" value="PKS_PP-bd"/>
</dbReference>
<dbReference type="Pfam" id="PF00668">
    <property type="entry name" value="Condensation"/>
    <property type="match status" value="2"/>
</dbReference>
<dbReference type="GO" id="GO:0003824">
    <property type="term" value="F:catalytic activity"/>
    <property type="evidence" value="ECO:0007669"/>
    <property type="project" value="InterPro"/>
</dbReference>
<evidence type="ECO:0000256" key="3">
    <source>
        <dbReference type="ARBA" id="ARBA00022450"/>
    </source>
</evidence>
<dbReference type="GO" id="GO:0043041">
    <property type="term" value="P:amino acid activation for nonribosomal peptide biosynthetic process"/>
    <property type="evidence" value="ECO:0007669"/>
    <property type="project" value="TreeGrafter"/>
</dbReference>
<dbReference type="GO" id="GO:0005829">
    <property type="term" value="C:cytosol"/>
    <property type="evidence" value="ECO:0007669"/>
    <property type="project" value="TreeGrafter"/>
</dbReference>
<proteinExistence type="inferred from homology"/>
<name>A0A7W7L997_STRNE</name>
<dbReference type="SUPFAM" id="SSF52777">
    <property type="entry name" value="CoA-dependent acyltransferases"/>
    <property type="match status" value="4"/>
</dbReference>
<dbReference type="NCBIfam" id="TIGR01733">
    <property type="entry name" value="AA-adenyl-dom"/>
    <property type="match status" value="1"/>
</dbReference>
<dbReference type="Gene3D" id="3.30.300.30">
    <property type="match status" value="1"/>
</dbReference>
<evidence type="ECO:0000256" key="2">
    <source>
        <dbReference type="ARBA" id="ARBA00006432"/>
    </source>
</evidence>
<dbReference type="InterPro" id="IPR036736">
    <property type="entry name" value="ACP-like_sf"/>
</dbReference>
<dbReference type="Gene3D" id="3.30.559.30">
    <property type="entry name" value="Nonribosomal peptide synthetase, condensation domain"/>
    <property type="match status" value="2"/>
</dbReference>
<dbReference type="GO" id="GO:0017000">
    <property type="term" value="P:antibiotic biosynthetic process"/>
    <property type="evidence" value="ECO:0007669"/>
    <property type="project" value="UniProtKB-ARBA"/>
</dbReference>
<comment type="similarity">
    <text evidence="2">Belongs to the ATP-dependent AMP-binding enzyme family.</text>
</comment>
<dbReference type="RefSeq" id="WP_184731923.1">
    <property type="nucleotide sequence ID" value="NZ_BMRW01000011.1"/>
</dbReference>
<dbReference type="PROSITE" id="PS00012">
    <property type="entry name" value="PHOSPHOPANTETHEINE"/>
    <property type="match status" value="3"/>
</dbReference>
<dbReference type="Proteomes" id="UP000556436">
    <property type="component" value="Unassembled WGS sequence"/>
</dbReference>
<keyword evidence="3" id="KW-0596">Phosphopantetheine</keyword>
<dbReference type="PROSITE" id="PS00455">
    <property type="entry name" value="AMP_BINDING"/>
    <property type="match status" value="1"/>
</dbReference>
<dbReference type="Gene3D" id="3.30.559.10">
    <property type="entry name" value="Chloramphenicol acetyltransferase-like domain"/>
    <property type="match status" value="2"/>
</dbReference>
<dbReference type="Gene3D" id="3.40.50.1820">
    <property type="entry name" value="alpha/beta hydrolase"/>
    <property type="match status" value="1"/>
</dbReference>
<dbReference type="Gene3D" id="1.10.1200.10">
    <property type="entry name" value="ACP-like"/>
    <property type="match status" value="2"/>
</dbReference>
<dbReference type="PANTHER" id="PTHR45527:SF1">
    <property type="entry name" value="FATTY ACID SYNTHASE"/>
    <property type="match status" value="1"/>
</dbReference>
<dbReference type="InterPro" id="IPR001031">
    <property type="entry name" value="Thioesterase"/>
</dbReference>
<evidence type="ECO:0000259" key="6">
    <source>
        <dbReference type="PROSITE" id="PS50075"/>
    </source>
</evidence>
<dbReference type="InterPro" id="IPR009081">
    <property type="entry name" value="PP-bd_ACP"/>
</dbReference>
<dbReference type="FunFam" id="3.30.300.30:FF:000010">
    <property type="entry name" value="Enterobactin synthetase component F"/>
    <property type="match status" value="1"/>
</dbReference>
<dbReference type="FunFam" id="3.40.50.980:FF:000001">
    <property type="entry name" value="Non-ribosomal peptide synthetase"/>
    <property type="match status" value="1"/>
</dbReference>
<dbReference type="GO" id="GO:0008610">
    <property type="term" value="P:lipid biosynthetic process"/>
    <property type="evidence" value="ECO:0007669"/>
    <property type="project" value="UniProtKB-ARBA"/>
</dbReference>
<feature type="domain" description="Carrier" evidence="6">
    <location>
        <begin position="26"/>
        <end position="101"/>
    </location>
</feature>
<dbReference type="CDD" id="cd19540">
    <property type="entry name" value="LCL_NRPS-like"/>
    <property type="match status" value="2"/>
</dbReference>
<dbReference type="GO" id="GO:0072330">
    <property type="term" value="P:monocarboxylic acid biosynthetic process"/>
    <property type="evidence" value="ECO:0007669"/>
    <property type="project" value="UniProtKB-ARBA"/>
</dbReference>
<evidence type="ECO:0000256" key="5">
    <source>
        <dbReference type="SAM" id="MobiDB-lite"/>
    </source>
</evidence>